<keyword evidence="2" id="KW-1185">Reference proteome</keyword>
<accession>A0A2I0V7H4</accession>
<reference evidence="1 2" key="1">
    <citation type="journal article" date="2016" name="Sci. Rep.">
        <title>The Dendrobium catenatum Lindl. genome sequence provides insights into polysaccharide synthase, floral development and adaptive evolution.</title>
        <authorList>
            <person name="Zhang G.Q."/>
            <person name="Xu Q."/>
            <person name="Bian C."/>
            <person name="Tsai W.C."/>
            <person name="Yeh C.M."/>
            <person name="Liu K.W."/>
            <person name="Yoshida K."/>
            <person name="Zhang L.S."/>
            <person name="Chang S.B."/>
            <person name="Chen F."/>
            <person name="Shi Y."/>
            <person name="Su Y.Y."/>
            <person name="Zhang Y.Q."/>
            <person name="Chen L.J."/>
            <person name="Yin Y."/>
            <person name="Lin M."/>
            <person name="Huang H."/>
            <person name="Deng H."/>
            <person name="Wang Z.W."/>
            <person name="Zhu S.L."/>
            <person name="Zhao X."/>
            <person name="Deng C."/>
            <person name="Niu S.C."/>
            <person name="Huang J."/>
            <person name="Wang M."/>
            <person name="Liu G.H."/>
            <person name="Yang H.J."/>
            <person name="Xiao X.J."/>
            <person name="Hsiao Y.Y."/>
            <person name="Wu W.L."/>
            <person name="Chen Y.Y."/>
            <person name="Mitsuda N."/>
            <person name="Ohme-Takagi M."/>
            <person name="Luo Y.B."/>
            <person name="Van de Peer Y."/>
            <person name="Liu Z.J."/>
        </authorList>
    </citation>
    <scope>NUCLEOTIDE SEQUENCE [LARGE SCALE GENOMIC DNA]</scope>
    <source>
        <tissue evidence="1">The whole plant</tissue>
    </source>
</reference>
<reference evidence="1 2" key="2">
    <citation type="journal article" date="2017" name="Nature">
        <title>The Apostasia genome and the evolution of orchids.</title>
        <authorList>
            <person name="Zhang G.Q."/>
            <person name="Liu K.W."/>
            <person name="Li Z."/>
            <person name="Lohaus R."/>
            <person name="Hsiao Y.Y."/>
            <person name="Niu S.C."/>
            <person name="Wang J.Y."/>
            <person name="Lin Y.C."/>
            <person name="Xu Q."/>
            <person name="Chen L.J."/>
            <person name="Yoshida K."/>
            <person name="Fujiwara S."/>
            <person name="Wang Z.W."/>
            <person name="Zhang Y.Q."/>
            <person name="Mitsuda N."/>
            <person name="Wang M."/>
            <person name="Liu G.H."/>
            <person name="Pecoraro L."/>
            <person name="Huang H.X."/>
            <person name="Xiao X.J."/>
            <person name="Lin M."/>
            <person name="Wu X.Y."/>
            <person name="Wu W.L."/>
            <person name="Chen Y.Y."/>
            <person name="Chang S.B."/>
            <person name="Sakamoto S."/>
            <person name="Ohme-Takagi M."/>
            <person name="Yagi M."/>
            <person name="Zeng S.J."/>
            <person name="Shen C.Y."/>
            <person name="Yeh C.M."/>
            <person name="Luo Y.B."/>
            <person name="Tsai W.C."/>
            <person name="Van de Peer Y."/>
            <person name="Liu Z.J."/>
        </authorList>
    </citation>
    <scope>NUCLEOTIDE SEQUENCE [LARGE SCALE GENOMIC DNA]</scope>
    <source>
        <tissue evidence="1">The whole plant</tissue>
    </source>
</reference>
<evidence type="ECO:0000313" key="1">
    <source>
        <dbReference type="EMBL" id="PKU59359.1"/>
    </source>
</evidence>
<gene>
    <name evidence="1" type="ORF">MA16_Dca027874</name>
</gene>
<name>A0A2I0V7H4_9ASPA</name>
<dbReference type="AlphaFoldDB" id="A0A2I0V7H4"/>
<sequence>MNREPPVLKPSEELEKLLVEWKSGDGVKSCTINAICEEYSLDKKHVLKFKDSL</sequence>
<protein>
    <submittedName>
        <fullName evidence="1">Uncharacterized protein</fullName>
    </submittedName>
</protein>
<organism evidence="1 2">
    <name type="scientific">Dendrobium catenatum</name>
    <dbReference type="NCBI Taxonomy" id="906689"/>
    <lineage>
        <taxon>Eukaryota</taxon>
        <taxon>Viridiplantae</taxon>
        <taxon>Streptophyta</taxon>
        <taxon>Embryophyta</taxon>
        <taxon>Tracheophyta</taxon>
        <taxon>Spermatophyta</taxon>
        <taxon>Magnoliopsida</taxon>
        <taxon>Liliopsida</taxon>
        <taxon>Asparagales</taxon>
        <taxon>Orchidaceae</taxon>
        <taxon>Epidendroideae</taxon>
        <taxon>Malaxideae</taxon>
        <taxon>Dendrobiinae</taxon>
        <taxon>Dendrobium</taxon>
    </lineage>
</organism>
<dbReference type="Proteomes" id="UP000233837">
    <property type="component" value="Unassembled WGS sequence"/>
</dbReference>
<proteinExistence type="predicted"/>
<evidence type="ECO:0000313" key="2">
    <source>
        <dbReference type="Proteomes" id="UP000233837"/>
    </source>
</evidence>
<dbReference type="EMBL" id="KZ505507">
    <property type="protein sequence ID" value="PKU59359.1"/>
    <property type="molecule type" value="Genomic_DNA"/>
</dbReference>